<dbReference type="OrthoDB" id="9390510at2759"/>
<protein>
    <submittedName>
        <fullName evidence="1">IPIL1 protein</fullName>
    </submittedName>
</protein>
<keyword evidence="2" id="KW-1185">Reference proteome</keyword>
<organism evidence="1 2">
    <name type="scientific">Trogon melanurus</name>
    <name type="common">Black-tailed trogon</name>
    <dbReference type="NCBI Taxonomy" id="56311"/>
    <lineage>
        <taxon>Eukaryota</taxon>
        <taxon>Metazoa</taxon>
        <taxon>Chordata</taxon>
        <taxon>Craniata</taxon>
        <taxon>Vertebrata</taxon>
        <taxon>Euteleostomi</taxon>
        <taxon>Archelosauria</taxon>
        <taxon>Archosauria</taxon>
        <taxon>Dinosauria</taxon>
        <taxon>Saurischia</taxon>
        <taxon>Theropoda</taxon>
        <taxon>Coelurosauria</taxon>
        <taxon>Aves</taxon>
        <taxon>Neognathae</taxon>
        <taxon>Neoaves</taxon>
        <taxon>Telluraves</taxon>
        <taxon>Coraciimorphae</taxon>
        <taxon>Trogoniformes</taxon>
        <taxon>Trogonidae</taxon>
        <taxon>Trogon</taxon>
    </lineage>
</organism>
<accession>A0A7L0DW74</accession>
<evidence type="ECO:0000313" key="1">
    <source>
        <dbReference type="EMBL" id="NXJ74898.1"/>
    </source>
</evidence>
<feature type="non-terminal residue" evidence="1">
    <location>
        <position position="1"/>
    </location>
</feature>
<reference evidence="1 2" key="1">
    <citation type="submission" date="2019-09" db="EMBL/GenBank/DDBJ databases">
        <title>Bird 10,000 Genomes (B10K) Project - Family phase.</title>
        <authorList>
            <person name="Zhang G."/>
        </authorList>
    </citation>
    <scope>NUCLEOTIDE SEQUENCE [LARGE SCALE GENOMIC DNA]</scope>
    <source>
        <strain evidence="1">B10K-DU-007-40</strain>
        <tissue evidence="1">Mixed tissue sample</tissue>
    </source>
</reference>
<sequence>AWSIDKSSIIYHLLVFLRPPAGHTFSLEQDTTGQLPARRSSIRVLLECLCSREQLLGETMCALHHLDDKLLRDRSSNLLCTLCTGSCLDVHKVAAWAQRLVPSAWLLLPQSQHCQLTMLPSSQCCTFQLTGAFQTNICTEIRFAVQ</sequence>
<feature type="non-terminal residue" evidence="1">
    <location>
        <position position="146"/>
    </location>
</feature>
<gene>
    <name evidence="1" type="primary">Itpripl1_0</name>
    <name evidence="1" type="ORF">TROMEL_R15618</name>
</gene>
<name>A0A7L0DW74_TROML</name>
<comment type="caution">
    <text evidence="1">The sequence shown here is derived from an EMBL/GenBank/DDBJ whole genome shotgun (WGS) entry which is preliminary data.</text>
</comment>
<proteinExistence type="predicted"/>
<dbReference type="AlphaFoldDB" id="A0A7L0DW74"/>
<dbReference type="EMBL" id="VXAG01000045">
    <property type="protein sequence ID" value="NXJ74898.1"/>
    <property type="molecule type" value="Genomic_DNA"/>
</dbReference>
<dbReference type="Proteomes" id="UP000550660">
    <property type="component" value="Unassembled WGS sequence"/>
</dbReference>
<evidence type="ECO:0000313" key="2">
    <source>
        <dbReference type="Proteomes" id="UP000550660"/>
    </source>
</evidence>